<feature type="compositionally biased region" description="Polar residues" evidence="1">
    <location>
        <begin position="58"/>
        <end position="70"/>
    </location>
</feature>
<keyword evidence="3" id="KW-1185">Reference proteome</keyword>
<protein>
    <submittedName>
        <fullName evidence="2">Uncharacterized protein</fullName>
    </submittedName>
</protein>
<evidence type="ECO:0000313" key="2">
    <source>
        <dbReference type="EMBL" id="CAH2219364.1"/>
    </source>
</evidence>
<dbReference type="AlphaFoldDB" id="A0AAD1QXB7"/>
<feature type="region of interest" description="Disordered" evidence="1">
    <location>
        <begin position="32"/>
        <end position="148"/>
    </location>
</feature>
<dbReference type="EMBL" id="OW240912">
    <property type="protein sequence ID" value="CAH2219364.1"/>
    <property type="molecule type" value="Genomic_DNA"/>
</dbReference>
<feature type="compositionally biased region" description="Basic and acidic residues" evidence="1">
    <location>
        <begin position="32"/>
        <end position="45"/>
    </location>
</feature>
<evidence type="ECO:0000313" key="3">
    <source>
        <dbReference type="Proteomes" id="UP001295444"/>
    </source>
</evidence>
<reference evidence="2" key="1">
    <citation type="submission" date="2022-03" db="EMBL/GenBank/DDBJ databases">
        <authorList>
            <person name="Alioto T."/>
            <person name="Alioto T."/>
            <person name="Gomez Garrido J."/>
        </authorList>
    </citation>
    <scope>NUCLEOTIDE SEQUENCE</scope>
</reference>
<gene>
    <name evidence="2" type="ORF">PECUL_23A041944</name>
</gene>
<name>A0AAD1QXB7_PELCU</name>
<sequence length="148" mass="16366">MADAPCEGSLATSMKCLDEIFANFWRKLAVRQEQREEREWGDRSLRSSPPATHRPATHATSTPRTLTQPTPGHLQEPKSNQNPAPLPRAENSKGEPPGAHLAPPVDEASRASRHCTAPSQRRSCMQPDRQEPEPDSSMGKTTQQDQAH</sequence>
<accession>A0AAD1QXB7</accession>
<evidence type="ECO:0000256" key="1">
    <source>
        <dbReference type="SAM" id="MobiDB-lite"/>
    </source>
</evidence>
<feature type="compositionally biased region" description="Polar residues" evidence="1">
    <location>
        <begin position="138"/>
        <end position="148"/>
    </location>
</feature>
<dbReference type="Proteomes" id="UP001295444">
    <property type="component" value="Chromosome 01"/>
</dbReference>
<organism evidence="2 3">
    <name type="scientific">Pelobates cultripes</name>
    <name type="common">Western spadefoot toad</name>
    <dbReference type="NCBI Taxonomy" id="61616"/>
    <lineage>
        <taxon>Eukaryota</taxon>
        <taxon>Metazoa</taxon>
        <taxon>Chordata</taxon>
        <taxon>Craniata</taxon>
        <taxon>Vertebrata</taxon>
        <taxon>Euteleostomi</taxon>
        <taxon>Amphibia</taxon>
        <taxon>Batrachia</taxon>
        <taxon>Anura</taxon>
        <taxon>Pelobatoidea</taxon>
        <taxon>Pelobatidae</taxon>
        <taxon>Pelobates</taxon>
    </lineage>
</organism>
<proteinExistence type="predicted"/>